<evidence type="ECO:0000313" key="2">
    <source>
        <dbReference type="Proteomes" id="UP000284706"/>
    </source>
</evidence>
<dbReference type="Proteomes" id="UP000284706">
    <property type="component" value="Unassembled WGS sequence"/>
</dbReference>
<sequence>MSSKTTLPEVSLTALISSNTAPSESEKEATRTISKNLQSKLDSLNVEISGLLAIVEEKLRDRDSIQASLTAHQAVLHPIRSLPPEILSQIFCHCLAENVNPTISGLQIPNRPVPSAAPLLLARICRGWRKVALGTPQLWTALKLDIRANSTSNPWWQRQRVFLSLWMSRAGGLPMVMSVYIFGDISFSLLEYGTIRETFNRSSHRWKAIHWICSASKQIQDYVLPLLTAYAGRFPALETCSFNLSGSAGIPLRRYANPPNIIFRDACFFHNLPKLRNVQMDAVYASIWFALPCRRITSLTLVGHRHSPMSISVKECFHLIKACPLLETLNLRCGIVDNVEPGAAPIEHPLLKSFSVLFISVPYTQLPTTGLNVLFDQLVFPALQTLVIVSRGPTSRWAQVDSFTKFLSPMIGTLRRIEIQSLGPEGLAILPCLRLCANITHLSLELNHVDNAILSVFGPGQDGQLPFRYLKYLKIDGFFSCSSQAFNSFVKAVLGTNKESEEPCCLRHLILQCRRLPSPALPFTTQESADLLRSRIANGLDVQIYGELQPASAQCRFSFAAPALVAIPGQSQR</sequence>
<evidence type="ECO:0008006" key="3">
    <source>
        <dbReference type="Google" id="ProtNLM"/>
    </source>
</evidence>
<comment type="caution">
    <text evidence="1">The sequence shown here is derived from an EMBL/GenBank/DDBJ whole genome shotgun (WGS) entry which is preliminary data.</text>
</comment>
<protein>
    <recommendedName>
        <fullName evidence="3">F-box domain-containing protein</fullName>
    </recommendedName>
</protein>
<dbReference type="InterPro" id="IPR032675">
    <property type="entry name" value="LRR_dom_sf"/>
</dbReference>
<reference evidence="1 2" key="1">
    <citation type="journal article" date="2018" name="Evol. Lett.">
        <title>Horizontal gene cluster transfer increased hallucinogenic mushroom diversity.</title>
        <authorList>
            <person name="Reynolds H.T."/>
            <person name="Vijayakumar V."/>
            <person name="Gluck-Thaler E."/>
            <person name="Korotkin H.B."/>
            <person name="Matheny P.B."/>
            <person name="Slot J.C."/>
        </authorList>
    </citation>
    <scope>NUCLEOTIDE SEQUENCE [LARGE SCALE GENOMIC DNA]</scope>
    <source>
        <strain evidence="1 2">SRW20</strain>
    </source>
</reference>
<dbReference type="Gene3D" id="1.20.1280.50">
    <property type="match status" value="1"/>
</dbReference>
<dbReference type="STRING" id="231916.A0A409WQR5"/>
<gene>
    <name evidence="1" type="ORF">CVT26_015182</name>
</gene>
<keyword evidence="2" id="KW-1185">Reference proteome</keyword>
<dbReference type="InParanoid" id="A0A409WQR5"/>
<dbReference type="SUPFAM" id="SSF52047">
    <property type="entry name" value="RNI-like"/>
    <property type="match status" value="1"/>
</dbReference>
<dbReference type="EMBL" id="NHYE01004925">
    <property type="protein sequence ID" value="PPQ80853.1"/>
    <property type="molecule type" value="Genomic_DNA"/>
</dbReference>
<name>A0A409WQR5_9AGAR</name>
<dbReference type="AlphaFoldDB" id="A0A409WQR5"/>
<organism evidence="1 2">
    <name type="scientific">Gymnopilus dilepis</name>
    <dbReference type="NCBI Taxonomy" id="231916"/>
    <lineage>
        <taxon>Eukaryota</taxon>
        <taxon>Fungi</taxon>
        <taxon>Dikarya</taxon>
        <taxon>Basidiomycota</taxon>
        <taxon>Agaricomycotina</taxon>
        <taxon>Agaricomycetes</taxon>
        <taxon>Agaricomycetidae</taxon>
        <taxon>Agaricales</taxon>
        <taxon>Agaricineae</taxon>
        <taxon>Hymenogastraceae</taxon>
        <taxon>Gymnopilus</taxon>
    </lineage>
</organism>
<evidence type="ECO:0000313" key="1">
    <source>
        <dbReference type="EMBL" id="PPQ80853.1"/>
    </source>
</evidence>
<dbReference type="Gene3D" id="3.80.10.10">
    <property type="entry name" value="Ribonuclease Inhibitor"/>
    <property type="match status" value="1"/>
</dbReference>
<accession>A0A409WQR5</accession>
<proteinExistence type="predicted"/>
<dbReference type="OrthoDB" id="3365698at2759"/>